<dbReference type="AlphaFoldDB" id="A0A1G8FED7"/>
<proteinExistence type="predicted"/>
<protein>
    <submittedName>
        <fullName evidence="1">Uncharacterized protein</fullName>
    </submittedName>
</protein>
<evidence type="ECO:0000313" key="1">
    <source>
        <dbReference type="EMBL" id="SDH80541.1"/>
    </source>
</evidence>
<dbReference type="RefSeq" id="WP_143015659.1">
    <property type="nucleotide sequence ID" value="NZ_FNDD01000030.1"/>
</dbReference>
<evidence type="ECO:0000313" key="2">
    <source>
        <dbReference type="Proteomes" id="UP000198854"/>
    </source>
</evidence>
<gene>
    <name evidence="1" type="ORF">SAMN04488136_13021</name>
</gene>
<keyword evidence="2" id="KW-1185">Reference proteome</keyword>
<accession>A0A1G8FED7</accession>
<name>A0A1G8FED7_9VIBR</name>
<organism evidence="1 2">
    <name type="scientific">Vibrio xiamenensis</name>
    <dbReference type="NCBI Taxonomy" id="861298"/>
    <lineage>
        <taxon>Bacteria</taxon>
        <taxon>Pseudomonadati</taxon>
        <taxon>Pseudomonadota</taxon>
        <taxon>Gammaproteobacteria</taxon>
        <taxon>Vibrionales</taxon>
        <taxon>Vibrionaceae</taxon>
        <taxon>Vibrio</taxon>
    </lineage>
</organism>
<dbReference type="EMBL" id="FNDD01000030">
    <property type="protein sequence ID" value="SDH80541.1"/>
    <property type="molecule type" value="Genomic_DNA"/>
</dbReference>
<sequence>MFRWVRKAMCAAGVLTTLKKTGVAPGFAQSLVDEHMPYFDATAHELRHLATQPRNIIAMIGLLHLVTKALQDVDDENLVLDILSLQKALRLGYEMLKYQLKTRQNWLQIAQGYNITLHLFLREKMMSEEELIETFEPSKLEFDHDLLESWR</sequence>
<reference evidence="1 2" key="1">
    <citation type="submission" date="2016-10" db="EMBL/GenBank/DDBJ databases">
        <authorList>
            <person name="de Groot N.N."/>
        </authorList>
    </citation>
    <scope>NUCLEOTIDE SEQUENCE [LARGE SCALE GENOMIC DNA]</scope>
    <source>
        <strain evidence="1 2">CGMCC 1.10228</strain>
    </source>
</reference>
<dbReference type="Proteomes" id="UP000198854">
    <property type="component" value="Unassembled WGS sequence"/>
</dbReference>